<comment type="caution">
    <text evidence="7">The sequence shown here is derived from an EMBL/GenBank/DDBJ whole genome shotgun (WGS) entry which is preliminary data.</text>
</comment>
<dbReference type="InterPro" id="IPR017853">
    <property type="entry name" value="GH"/>
</dbReference>
<dbReference type="InterPro" id="IPR026891">
    <property type="entry name" value="Fn3-like"/>
</dbReference>
<dbReference type="InterPro" id="IPR013783">
    <property type="entry name" value="Ig-like_fold"/>
</dbReference>
<dbReference type="EMBL" id="JPOS01000038">
    <property type="protein sequence ID" value="KGE87155.1"/>
    <property type="molecule type" value="Genomic_DNA"/>
</dbReference>
<dbReference type="Gene3D" id="2.60.40.10">
    <property type="entry name" value="Immunoglobulins"/>
    <property type="match status" value="1"/>
</dbReference>
<evidence type="ECO:0000256" key="2">
    <source>
        <dbReference type="ARBA" id="ARBA00022801"/>
    </source>
</evidence>
<dbReference type="GO" id="GO:0005975">
    <property type="term" value="P:carbohydrate metabolic process"/>
    <property type="evidence" value="ECO:0007669"/>
    <property type="project" value="InterPro"/>
</dbReference>
<dbReference type="Gene3D" id="3.20.20.300">
    <property type="entry name" value="Glycoside hydrolase, family 3, N-terminal domain"/>
    <property type="match status" value="1"/>
</dbReference>
<dbReference type="InterPro" id="IPR019800">
    <property type="entry name" value="Glyco_hydro_3_AS"/>
</dbReference>
<evidence type="ECO:0000256" key="1">
    <source>
        <dbReference type="ARBA" id="ARBA00005336"/>
    </source>
</evidence>
<dbReference type="PANTHER" id="PTHR42715:SF10">
    <property type="entry name" value="BETA-GLUCOSIDASE"/>
    <property type="match status" value="1"/>
</dbReference>
<dbReference type="OrthoDB" id="9805821at2"/>
<evidence type="ECO:0000313" key="8">
    <source>
        <dbReference type="Proteomes" id="UP000029736"/>
    </source>
</evidence>
<dbReference type="GO" id="GO:0008422">
    <property type="term" value="F:beta-glucosidase activity"/>
    <property type="evidence" value="ECO:0007669"/>
    <property type="project" value="UniProtKB-ARBA"/>
</dbReference>
<dbReference type="FunFam" id="3.20.20.300:FF:000005">
    <property type="entry name" value="Periplasmic beta-glucosidase"/>
    <property type="match status" value="1"/>
</dbReference>
<keyword evidence="5" id="KW-0732">Signal</keyword>
<evidence type="ECO:0000256" key="3">
    <source>
        <dbReference type="ARBA" id="ARBA00023277"/>
    </source>
</evidence>
<evidence type="ECO:0000259" key="6">
    <source>
        <dbReference type="SMART" id="SM01217"/>
    </source>
</evidence>
<evidence type="ECO:0000256" key="4">
    <source>
        <dbReference type="RuleBase" id="RU361161"/>
    </source>
</evidence>
<dbReference type="InterPro" id="IPR036881">
    <property type="entry name" value="Glyco_hydro_3_C_sf"/>
</dbReference>
<dbReference type="Proteomes" id="UP000029736">
    <property type="component" value="Unassembled WGS sequence"/>
</dbReference>
<dbReference type="RefSeq" id="WP_044222575.1">
    <property type="nucleotide sequence ID" value="NZ_JBKAGJ010000015.1"/>
</dbReference>
<dbReference type="SUPFAM" id="SSF51445">
    <property type="entry name" value="(Trans)glycosidases"/>
    <property type="match status" value="1"/>
</dbReference>
<keyword evidence="8" id="KW-1185">Reference proteome</keyword>
<dbReference type="AlphaFoldDB" id="A0A098S4S3"/>
<dbReference type="PANTHER" id="PTHR42715">
    <property type="entry name" value="BETA-GLUCOSIDASE"/>
    <property type="match status" value="1"/>
</dbReference>
<feature type="chain" id="PRO_5001939884" evidence="5">
    <location>
        <begin position="20"/>
        <end position="746"/>
    </location>
</feature>
<feature type="domain" description="Fibronectin type III-like" evidence="6">
    <location>
        <begin position="666"/>
        <end position="735"/>
    </location>
</feature>
<comment type="similarity">
    <text evidence="1 4">Belongs to the glycosyl hydrolase 3 family.</text>
</comment>
<dbReference type="Pfam" id="PF14310">
    <property type="entry name" value="Fn3-like"/>
    <property type="match status" value="1"/>
</dbReference>
<sequence length="746" mass="81743">MQKTLLSILAAAWLCAAQAQTDNMDQFIEDLLSKMTLEEKVGQMNQYNGFWEATGPAPSDGNAKRKYEDLRNGRVGSVLNVRGVEEVRAMQKLVVEESRLGIPLIFASDIIHGYKTLAPIPLAEAASWDLKAIEASARMAATEASATGVSWTFAPMMDISRDARWGRVMEGGGEDTYLGSAIAAARIRGFQGEDLSANNTIMACAKHFAGYGFAQSGLDYYTADIGTATLHNTVLPPFRAAVEAGVGSFMNGFNLLNGQPVTGSSYLQRDLLKGEWGFEGVVVSDWASIAEMEEHGYSEDLKAAAKQAVTAGSDIDMESYAYINHLQDLVESGAVSESLVDDAVRRILRAKYKLGLFEDPYRYCNEEREEALLYNEAHQEAVLDMAKKSIVLLKNEGNLLPLKKEGLKITLIGQLANDKTSPLGSWRIGSDDGTAVSVLEGLSAYEGNEVTFAEGPKLWANEPTFVTPVDVNTTDRTGMAEAIETAQNADVVIMVLGEHGFMSGEARSRTDISLPGLQQELLEKVYENNPNVVLVLNNGRPLTIPWAAERIPAIVEAWQLGSQTGHAVAQVLYGDYNPSGKLPMTFPRNLGQVPIHYNMHNTGRPNTKGDVFYTHYIDSPLSPLFPFGYGLSYTTFAYDNLRTNLRGQSVEVTVKLTNTGDRAGEEVVQLYIRDRAASVVRPTKELKGFEKLMLQPGESRTVAFRLTPQELGFYMPDGQFVTEPGTFDIMVGPNSSDLLQTTIEWK</sequence>
<reference evidence="7 8" key="1">
    <citation type="journal article" date="2014" name="Int. J. Syst. Evol. Microbiol.">
        <title>Phaeodactylibacter xiamenensis gen. nov., sp. nov., a member of the family Saprospiraceae isolated from the marine alga Phaeodactylum tricornutum.</title>
        <authorList>
            <person name="Chen Z.Jr."/>
            <person name="Lei X."/>
            <person name="Lai Q."/>
            <person name="Li Y."/>
            <person name="Zhang B."/>
            <person name="Zhang J."/>
            <person name="Zhang H."/>
            <person name="Yang L."/>
            <person name="Zheng W."/>
            <person name="Tian Y."/>
            <person name="Yu Z."/>
            <person name="Xu H.Jr."/>
            <person name="Zheng T."/>
        </authorList>
    </citation>
    <scope>NUCLEOTIDE SEQUENCE [LARGE SCALE GENOMIC DNA]</scope>
    <source>
        <strain evidence="7 8">KD52</strain>
    </source>
</reference>
<dbReference type="SUPFAM" id="SSF52279">
    <property type="entry name" value="Beta-D-glucan exohydrolase, C-terminal domain"/>
    <property type="match status" value="1"/>
</dbReference>
<accession>A0A098S4S3</accession>
<name>A0A098S4S3_9BACT</name>
<evidence type="ECO:0000313" key="7">
    <source>
        <dbReference type="EMBL" id="KGE87155.1"/>
    </source>
</evidence>
<dbReference type="STRING" id="1524460.IX84_15975"/>
<dbReference type="SMART" id="SM01217">
    <property type="entry name" value="Fn3_like"/>
    <property type="match status" value="1"/>
</dbReference>
<dbReference type="Gene3D" id="3.40.50.1700">
    <property type="entry name" value="Glycoside hydrolase family 3 C-terminal domain"/>
    <property type="match status" value="1"/>
</dbReference>
<organism evidence="7 8">
    <name type="scientific">Phaeodactylibacter xiamenensis</name>
    <dbReference type="NCBI Taxonomy" id="1524460"/>
    <lineage>
        <taxon>Bacteria</taxon>
        <taxon>Pseudomonadati</taxon>
        <taxon>Bacteroidota</taxon>
        <taxon>Saprospiria</taxon>
        <taxon>Saprospirales</taxon>
        <taxon>Haliscomenobacteraceae</taxon>
        <taxon>Phaeodactylibacter</taxon>
    </lineage>
</organism>
<dbReference type="Pfam" id="PF01915">
    <property type="entry name" value="Glyco_hydro_3_C"/>
    <property type="match status" value="1"/>
</dbReference>
<keyword evidence="4" id="KW-0326">Glycosidase</keyword>
<dbReference type="InterPro" id="IPR001764">
    <property type="entry name" value="Glyco_hydro_3_N"/>
</dbReference>
<feature type="signal peptide" evidence="5">
    <location>
        <begin position="1"/>
        <end position="19"/>
    </location>
</feature>
<keyword evidence="2 4" id="KW-0378">Hydrolase</keyword>
<protein>
    <submittedName>
        <fullName evidence="7">Beta-glucosidase</fullName>
    </submittedName>
</protein>
<dbReference type="PROSITE" id="PS00775">
    <property type="entry name" value="GLYCOSYL_HYDROL_F3"/>
    <property type="match status" value="1"/>
</dbReference>
<dbReference type="FunFam" id="2.60.40.10:FF:000495">
    <property type="entry name" value="Periplasmic beta-glucosidase"/>
    <property type="match status" value="1"/>
</dbReference>
<dbReference type="Pfam" id="PF00933">
    <property type="entry name" value="Glyco_hydro_3"/>
    <property type="match status" value="1"/>
</dbReference>
<dbReference type="PRINTS" id="PR00133">
    <property type="entry name" value="GLHYDRLASE3"/>
</dbReference>
<dbReference type="InterPro" id="IPR002772">
    <property type="entry name" value="Glyco_hydro_3_C"/>
</dbReference>
<dbReference type="InterPro" id="IPR050288">
    <property type="entry name" value="Cellulose_deg_GH3"/>
</dbReference>
<dbReference type="InterPro" id="IPR036962">
    <property type="entry name" value="Glyco_hydro_3_N_sf"/>
</dbReference>
<dbReference type="NCBIfam" id="NF011678">
    <property type="entry name" value="PRK15098.1"/>
    <property type="match status" value="1"/>
</dbReference>
<gene>
    <name evidence="7" type="ORF">IX84_15975</name>
</gene>
<proteinExistence type="inferred from homology"/>
<keyword evidence="3" id="KW-0119">Carbohydrate metabolism</keyword>
<evidence type="ECO:0000256" key="5">
    <source>
        <dbReference type="SAM" id="SignalP"/>
    </source>
</evidence>